<dbReference type="PRINTS" id="PR00492">
    <property type="entry name" value="RHOGDI"/>
</dbReference>
<keyword evidence="4" id="KW-0963">Cytoplasm</keyword>
<name>A0A9Q1QJM9_9CARY</name>
<sequence>MEAGSSAAAAVAVAVGEEREVTEEPLEKEEEEEGVGETDVGSFGKFVPPPLVPLQHHLEKDKDDESLRRWKEKLLGHIEGDLDDQVEPEVTFQSIGIISDDLGEINMPLPLDESQKAKVLFSLKEGSQYCLKLTFTVKHNIVSGLAYFNTVWRGGVQVDEIEGMLGTFAPQQEPYVQLLDEDTAPSGVLARGLYSAKLRFEDDDKKCHMELSYTFEIKKSG</sequence>
<dbReference type="Proteomes" id="UP001153076">
    <property type="component" value="Unassembled WGS sequence"/>
</dbReference>
<evidence type="ECO:0000256" key="3">
    <source>
        <dbReference type="ARBA" id="ARBA00022468"/>
    </source>
</evidence>
<comment type="caution">
    <text evidence="6">The sequence shown here is derived from an EMBL/GenBank/DDBJ whole genome shotgun (WGS) entry which is preliminary data.</text>
</comment>
<dbReference type="InterPro" id="IPR000406">
    <property type="entry name" value="Rho_GDI"/>
</dbReference>
<dbReference type="SUPFAM" id="SSF81296">
    <property type="entry name" value="E set domains"/>
    <property type="match status" value="1"/>
</dbReference>
<reference evidence="6" key="1">
    <citation type="submission" date="2022-04" db="EMBL/GenBank/DDBJ databases">
        <title>Carnegiea gigantea Genome sequencing and assembly v2.</title>
        <authorList>
            <person name="Copetti D."/>
            <person name="Sanderson M.J."/>
            <person name="Burquez A."/>
            <person name="Wojciechowski M.F."/>
        </authorList>
    </citation>
    <scope>NUCLEOTIDE SEQUENCE</scope>
    <source>
        <strain evidence="6">SGP5-SGP5p</strain>
        <tissue evidence="6">Aerial part</tissue>
    </source>
</reference>
<gene>
    <name evidence="6" type="ORF">Cgig2_020832</name>
</gene>
<protein>
    <recommendedName>
        <fullName evidence="8">Rho GDP-dissociation inhibitor 1</fullName>
    </recommendedName>
</protein>
<keyword evidence="3" id="KW-0343">GTPase activation</keyword>
<evidence type="ECO:0000256" key="4">
    <source>
        <dbReference type="ARBA" id="ARBA00022490"/>
    </source>
</evidence>
<dbReference type="GO" id="GO:0005829">
    <property type="term" value="C:cytosol"/>
    <property type="evidence" value="ECO:0007669"/>
    <property type="project" value="TreeGrafter"/>
</dbReference>
<dbReference type="Gene3D" id="2.70.50.30">
    <property type="entry name" value="Coagulation Factor XIII, subunit A, domain 1"/>
    <property type="match status" value="1"/>
</dbReference>
<evidence type="ECO:0000313" key="6">
    <source>
        <dbReference type="EMBL" id="KAJ8443986.1"/>
    </source>
</evidence>
<dbReference type="GO" id="GO:0005094">
    <property type="term" value="F:Rho GDP-dissociation inhibitor activity"/>
    <property type="evidence" value="ECO:0007669"/>
    <property type="project" value="InterPro"/>
</dbReference>
<dbReference type="OrthoDB" id="1683373at2759"/>
<feature type="compositionally biased region" description="Acidic residues" evidence="5">
    <location>
        <begin position="20"/>
        <end position="36"/>
    </location>
</feature>
<evidence type="ECO:0000256" key="5">
    <source>
        <dbReference type="SAM" id="MobiDB-lite"/>
    </source>
</evidence>
<dbReference type="PANTHER" id="PTHR10980">
    <property type="entry name" value="RHO GDP-DISSOCIATION INHIBITOR"/>
    <property type="match status" value="1"/>
</dbReference>
<dbReference type="FunFam" id="2.70.50.30:FF:000004">
    <property type="entry name" value="Rho GDP-dissociation inhibitor 1"/>
    <property type="match status" value="1"/>
</dbReference>
<evidence type="ECO:0000313" key="7">
    <source>
        <dbReference type="Proteomes" id="UP001153076"/>
    </source>
</evidence>
<keyword evidence="7" id="KW-1185">Reference proteome</keyword>
<dbReference type="GO" id="GO:0007266">
    <property type="term" value="P:Rho protein signal transduction"/>
    <property type="evidence" value="ECO:0007669"/>
    <property type="project" value="InterPro"/>
</dbReference>
<accession>A0A9Q1QJM9</accession>
<evidence type="ECO:0008006" key="8">
    <source>
        <dbReference type="Google" id="ProtNLM"/>
    </source>
</evidence>
<feature type="compositionally biased region" description="Low complexity" evidence="5">
    <location>
        <begin position="1"/>
        <end position="15"/>
    </location>
</feature>
<comment type="similarity">
    <text evidence="2">Belongs to the Rho GDI family.</text>
</comment>
<comment type="subcellular location">
    <subcellularLocation>
        <location evidence="1">Cytoplasm</location>
    </subcellularLocation>
</comment>
<dbReference type="PANTHER" id="PTHR10980:SF49">
    <property type="entry name" value="RHO GDP-DISSOCIATION INHIBITOR 1-LIKE"/>
    <property type="match status" value="1"/>
</dbReference>
<proteinExistence type="inferred from homology"/>
<evidence type="ECO:0000256" key="1">
    <source>
        <dbReference type="ARBA" id="ARBA00004496"/>
    </source>
</evidence>
<dbReference type="GO" id="GO:0016020">
    <property type="term" value="C:membrane"/>
    <property type="evidence" value="ECO:0007669"/>
    <property type="project" value="TreeGrafter"/>
</dbReference>
<feature type="region of interest" description="Disordered" evidence="5">
    <location>
        <begin position="1"/>
        <end position="43"/>
    </location>
</feature>
<evidence type="ECO:0000256" key="2">
    <source>
        <dbReference type="ARBA" id="ARBA00009758"/>
    </source>
</evidence>
<dbReference type="InterPro" id="IPR024792">
    <property type="entry name" value="RhoGDI_dom_sf"/>
</dbReference>
<dbReference type="EMBL" id="JAKOGI010000109">
    <property type="protein sequence ID" value="KAJ8443986.1"/>
    <property type="molecule type" value="Genomic_DNA"/>
</dbReference>
<dbReference type="InterPro" id="IPR014756">
    <property type="entry name" value="Ig_E-set"/>
</dbReference>
<dbReference type="Pfam" id="PF02115">
    <property type="entry name" value="Rho_GDI"/>
    <property type="match status" value="1"/>
</dbReference>
<organism evidence="6 7">
    <name type="scientific">Carnegiea gigantea</name>
    <dbReference type="NCBI Taxonomy" id="171969"/>
    <lineage>
        <taxon>Eukaryota</taxon>
        <taxon>Viridiplantae</taxon>
        <taxon>Streptophyta</taxon>
        <taxon>Embryophyta</taxon>
        <taxon>Tracheophyta</taxon>
        <taxon>Spermatophyta</taxon>
        <taxon>Magnoliopsida</taxon>
        <taxon>eudicotyledons</taxon>
        <taxon>Gunneridae</taxon>
        <taxon>Pentapetalae</taxon>
        <taxon>Caryophyllales</taxon>
        <taxon>Cactineae</taxon>
        <taxon>Cactaceae</taxon>
        <taxon>Cactoideae</taxon>
        <taxon>Echinocereeae</taxon>
        <taxon>Carnegiea</taxon>
    </lineage>
</organism>
<dbReference type="GO" id="GO:0005096">
    <property type="term" value="F:GTPase activator activity"/>
    <property type="evidence" value="ECO:0007669"/>
    <property type="project" value="UniProtKB-KW"/>
</dbReference>
<dbReference type="AlphaFoldDB" id="A0A9Q1QJM9"/>